<organism evidence="1 2">
    <name type="scientific">Stanieria cyanosphaera (strain ATCC 29371 / PCC 7437)</name>
    <dbReference type="NCBI Taxonomy" id="111780"/>
    <lineage>
        <taxon>Bacteria</taxon>
        <taxon>Bacillati</taxon>
        <taxon>Cyanobacteriota</taxon>
        <taxon>Cyanophyceae</taxon>
        <taxon>Pleurocapsales</taxon>
        <taxon>Dermocarpellaceae</taxon>
        <taxon>Stanieria</taxon>
    </lineage>
</organism>
<evidence type="ECO:0000313" key="1">
    <source>
        <dbReference type="EMBL" id="AFZ36985.1"/>
    </source>
</evidence>
<reference evidence="2" key="1">
    <citation type="journal article" date="2013" name="Proc. Natl. Acad. Sci. U.S.A.">
        <title>Improving the coverage of the cyanobacterial phylum using diversity-driven genome sequencing.</title>
        <authorList>
            <person name="Shih P.M."/>
            <person name="Wu D."/>
            <person name="Latifi A."/>
            <person name="Axen S.D."/>
            <person name="Fewer D.P."/>
            <person name="Talla E."/>
            <person name="Calteau A."/>
            <person name="Cai F."/>
            <person name="Tandeau de Marsac N."/>
            <person name="Rippka R."/>
            <person name="Herdman M."/>
            <person name="Sivonen K."/>
            <person name="Coursin T."/>
            <person name="Laurent T."/>
            <person name="Goodwin L."/>
            <person name="Nolan M."/>
            <person name="Davenport K.W."/>
            <person name="Han C.S."/>
            <person name="Rubin E.M."/>
            <person name="Eisen J.A."/>
            <person name="Woyke T."/>
            <person name="Gugger M."/>
            <person name="Kerfeld C.A."/>
        </authorList>
    </citation>
    <scope>NUCLEOTIDE SEQUENCE [LARGE SCALE GENOMIC DNA]</scope>
    <source>
        <strain evidence="2">ATCC 29371 / PCC 7437</strain>
    </source>
</reference>
<evidence type="ECO:0000313" key="2">
    <source>
        <dbReference type="Proteomes" id="UP000010473"/>
    </source>
</evidence>
<accession>K9XWL5</accession>
<dbReference type="RefSeq" id="WP_015194647.1">
    <property type="nucleotide sequence ID" value="NC_019748.1"/>
</dbReference>
<keyword evidence="2" id="KW-1185">Reference proteome</keyword>
<dbReference type="KEGG" id="scs:Sta7437_3484"/>
<dbReference type="HOGENOM" id="CLU_3239896_0_0_3"/>
<dbReference type="Proteomes" id="UP000010473">
    <property type="component" value="Chromosome"/>
</dbReference>
<dbReference type="AlphaFoldDB" id="K9XWL5"/>
<protein>
    <submittedName>
        <fullName evidence="1">Uncharacterized protein</fullName>
    </submittedName>
</protein>
<gene>
    <name evidence="1" type="ordered locus">Sta7437_3484</name>
</gene>
<dbReference type="EMBL" id="CP003653">
    <property type="protein sequence ID" value="AFZ36985.1"/>
    <property type="molecule type" value="Genomic_DNA"/>
</dbReference>
<sequence length="43" mass="4953">MAKVNKKEETNTITNTKKKMSVEDYIKTQFGKYDEAIKKLADA</sequence>
<proteinExistence type="predicted"/>
<name>K9XWL5_STAC7</name>